<name>A0A1I4QLT7_9BACI</name>
<evidence type="ECO:0000313" key="2">
    <source>
        <dbReference type="Proteomes" id="UP000199668"/>
    </source>
</evidence>
<gene>
    <name evidence="1" type="ORF">SAMN04488054_1454</name>
</gene>
<protein>
    <submittedName>
        <fullName evidence="1">Uncharacterized protein</fullName>
    </submittedName>
</protein>
<dbReference type="RefSeq" id="WP_090928772.1">
    <property type="nucleotide sequence ID" value="NZ_FOTY01000045.1"/>
</dbReference>
<reference evidence="1 2" key="1">
    <citation type="submission" date="2016-10" db="EMBL/GenBank/DDBJ databases">
        <authorList>
            <person name="de Groot N.N."/>
        </authorList>
    </citation>
    <scope>NUCLEOTIDE SEQUENCE [LARGE SCALE GENOMIC DNA]</scope>
    <source>
        <strain evidence="1 2">CGMCC 1.6134</strain>
    </source>
</reference>
<sequence>MDLLAESLKETIDRFDGFMTGNLIVNLQTQTVELEHEWAGDTFYIPLSDDEHFIQVRNHKYITVTCKGALQTTQKDEQGNPIHSLYAGVYCRVKPIHEVK</sequence>
<dbReference type="STRING" id="266892.SAMN04488054_1454"/>
<dbReference type="AlphaFoldDB" id="A0A1I4QLT7"/>
<organism evidence="1 2">
    <name type="scientific">Salibacterium qingdaonense</name>
    <dbReference type="NCBI Taxonomy" id="266892"/>
    <lineage>
        <taxon>Bacteria</taxon>
        <taxon>Bacillati</taxon>
        <taxon>Bacillota</taxon>
        <taxon>Bacilli</taxon>
        <taxon>Bacillales</taxon>
        <taxon>Bacillaceae</taxon>
    </lineage>
</organism>
<accession>A0A1I4QLT7</accession>
<dbReference type="EMBL" id="FOTY01000045">
    <property type="protein sequence ID" value="SFM41038.1"/>
    <property type="molecule type" value="Genomic_DNA"/>
</dbReference>
<proteinExistence type="predicted"/>
<keyword evidence="2" id="KW-1185">Reference proteome</keyword>
<evidence type="ECO:0000313" key="1">
    <source>
        <dbReference type="EMBL" id="SFM41038.1"/>
    </source>
</evidence>
<dbReference type="Proteomes" id="UP000199668">
    <property type="component" value="Unassembled WGS sequence"/>
</dbReference>